<reference evidence="7" key="1">
    <citation type="submission" date="2022-11" db="EMBL/GenBank/DDBJ databases">
        <title>Centuries of genome instability and evolution in soft-shell clam transmissible cancer (bioRxiv).</title>
        <authorList>
            <person name="Hart S.F.M."/>
            <person name="Yonemitsu M.A."/>
            <person name="Giersch R.M."/>
            <person name="Beal B.F."/>
            <person name="Arriagada G."/>
            <person name="Davis B.W."/>
            <person name="Ostrander E.A."/>
            <person name="Goff S.P."/>
            <person name="Metzger M.J."/>
        </authorList>
    </citation>
    <scope>NUCLEOTIDE SEQUENCE</scope>
    <source>
        <strain evidence="7">MELC-2E11</strain>
        <tissue evidence="7">Siphon/mantle</tissue>
    </source>
</reference>
<name>A0ABY7EUV4_MYAAR</name>
<feature type="region of interest" description="Disordered" evidence="5">
    <location>
        <begin position="739"/>
        <end position="771"/>
    </location>
</feature>
<feature type="compositionally biased region" description="Polar residues" evidence="5">
    <location>
        <begin position="61"/>
        <end position="72"/>
    </location>
</feature>
<evidence type="ECO:0000259" key="6">
    <source>
        <dbReference type="PROSITE" id="PS51715"/>
    </source>
</evidence>
<feature type="compositionally biased region" description="Pro residues" evidence="5">
    <location>
        <begin position="162"/>
        <end position="174"/>
    </location>
</feature>
<feature type="region of interest" description="Disordered" evidence="5">
    <location>
        <begin position="257"/>
        <end position="294"/>
    </location>
</feature>
<keyword evidence="3" id="KW-0342">GTP-binding</keyword>
<sequence>MVPMNHIHFENIKVLKRPVMASNEIPIVPIQKTPADNPNEVPPMITPDQFQQKVLTKEDVSSSPQRPNKNPTVSSDSIQVDSIDPASEEELNQTTPTDNPNQATPMAIPDPAQQPVLKKEDAPVTASNENRTVLLDSKVLKSNEQSMKEEPTKTRKADNPNEAPPLQSPDPAPPSEFTGRVSPSPERPVMASNEHTTVLSDSKDFESIELSSEDVPTQTRETDDSNNDSPINDPEPTPQPLLTEGKSSFHERLINASEENPSVSPASRDSFDQSSKDEPIQIKNTDNANQVPPLKGPGFVLGNTIESTTKGIWVWCKDHPEQKDTVLMLLDTEGLGDVEKGDPNHDNRIFTLATLLCSTLVYNMMGAFDQDAVNKLTFVSEMAKNVKFGGKCDENNSLLQCVLPGFVLALRDFSLKLIKDGRKITEDEYLEICLESKKGKTALFNKPRECIRKFFQKGKRRCFAFPRPGDEDVLENIESLTFQDLSPNFQKATTNFLSFIYSQESKQLEVSKPVNGSMFATLTRNYVDALAKGAVPDVDDAFATVAKIENQRVKEECMNMFRSKMKELQLPQPSKLLDIHFTETRWTALEYMRTKAIKDVANVVERNAQMEMDLFWQQFQRQNEEELEKHCENILVGLESIKNLFATLKTEGYYILGGHKKFKRDVETARQQYEKALFHYEPREVGLCWSSFANQLGQEENKILEKDDALSVEEKKKEKEENADSLKRIKIEMAEDNQKALDKQKKEMDEQQMKLNAERERRDKEHEDKVEDLQKKIASLETSKEDQNKLLNQIAALQEESRRQKEEANNKLEEMQRHEYQKRKYLEEKLSIEKGQWEKEKRKFEEKHRREKEKREEANRKHEENRLSETIKWEEENRKHEERHRREEEKLEETKRKYEEKLTNEKETFDEEKRKHEEKLRSEKEKRKEEKRKQEEKLTSEKEAWEEKNKKHEEMLRSLQKTWEEKKRKHKDMLSSEREKLEETNRNHEEKRRTETESWEEQVRKHELNLIREKEIFEEKIKKQSEKLRTEKEKRKDQKRQHEEKLKLENKTREEENRKHEKKLKLTKEKLKELEKKNQERKENSILYKLFQSFWNN</sequence>
<feature type="compositionally biased region" description="Polar residues" evidence="5">
    <location>
        <begin position="257"/>
        <end position="267"/>
    </location>
</feature>
<dbReference type="Gene3D" id="3.40.50.300">
    <property type="entry name" value="P-loop containing nucleotide triphosphate hydrolases"/>
    <property type="match status" value="1"/>
</dbReference>
<dbReference type="InterPro" id="IPR015894">
    <property type="entry name" value="Guanylate-bd_N"/>
</dbReference>
<dbReference type="PANTHER" id="PTHR10751">
    <property type="entry name" value="GUANYLATE BINDING PROTEIN"/>
    <property type="match status" value="1"/>
</dbReference>
<dbReference type="Pfam" id="PF02841">
    <property type="entry name" value="GBP_C"/>
    <property type="match status" value="1"/>
</dbReference>
<dbReference type="InterPro" id="IPR036543">
    <property type="entry name" value="Guanylate-bd_C_sf"/>
</dbReference>
<feature type="region of interest" description="Disordered" evidence="5">
    <location>
        <begin position="799"/>
        <end position="1003"/>
    </location>
</feature>
<dbReference type="Gene3D" id="1.20.1000.10">
    <property type="entry name" value="Guanylate-binding protein, C-terminal domain"/>
    <property type="match status" value="1"/>
</dbReference>
<evidence type="ECO:0000256" key="4">
    <source>
        <dbReference type="PROSITE-ProRule" id="PRU01052"/>
    </source>
</evidence>
<dbReference type="PROSITE" id="PS51715">
    <property type="entry name" value="G_GB1_RHD3"/>
    <property type="match status" value="1"/>
</dbReference>
<gene>
    <name evidence="7" type="ORF">MAR_003818</name>
</gene>
<accession>A0ABY7EUV4</accession>
<feature type="region of interest" description="Disordered" evidence="5">
    <location>
        <begin position="1023"/>
        <end position="1063"/>
    </location>
</feature>
<dbReference type="SUPFAM" id="SSF48340">
    <property type="entry name" value="Interferon-induced guanylate-binding protein 1 (GBP1), C-terminal domain"/>
    <property type="match status" value="1"/>
</dbReference>
<keyword evidence="1" id="KW-0547">Nucleotide-binding</keyword>
<evidence type="ECO:0000256" key="1">
    <source>
        <dbReference type="ARBA" id="ARBA00022741"/>
    </source>
</evidence>
<feature type="compositionally biased region" description="Basic and acidic residues" evidence="5">
    <location>
        <begin position="138"/>
        <end position="159"/>
    </location>
</feature>
<dbReference type="EMBL" id="CP111020">
    <property type="protein sequence ID" value="WAR13713.1"/>
    <property type="molecule type" value="Genomic_DNA"/>
</dbReference>
<evidence type="ECO:0000313" key="8">
    <source>
        <dbReference type="Proteomes" id="UP001164746"/>
    </source>
</evidence>
<dbReference type="Proteomes" id="UP001164746">
    <property type="component" value="Chromosome 9"/>
</dbReference>
<dbReference type="Pfam" id="PF02263">
    <property type="entry name" value="GBP"/>
    <property type="match status" value="1"/>
</dbReference>
<feature type="compositionally biased region" description="Basic and acidic residues" evidence="5">
    <location>
        <begin position="269"/>
        <end position="280"/>
    </location>
</feature>
<evidence type="ECO:0000313" key="7">
    <source>
        <dbReference type="EMBL" id="WAR13713.1"/>
    </source>
</evidence>
<evidence type="ECO:0000256" key="2">
    <source>
        <dbReference type="ARBA" id="ARBA00022801"/>
    </source>
</evidence>
<dbReference type="InterPro" id="IPR030386">
    <property type="entry name" value="G_GB1_RHD3_dom"/>
</dbReference>
<feature type="region of interest" description="Disordered" evidence="5">
    <location>
        <begin position="30"/>
        <end position="244"/>
    </location>
</feature>
<evidence type="ECO:0000256" key="3">
    <source>
        <dbReference type="ARBA" id="ARBA00023134"/>
    </source>
</evidence>
<dbReference type="SUPFAM" id="SSF52540">
    <property type="entry name" value="P-loop containing nucleoside triphosphate hydrolases"/>
    <property type="match status" value="1"/>
</dbReference>
<protein>
    <submittedName>
        <fullName evidence="7">GBP1-like protein</fullName>
    </submittedName>
</protein>
<feature type="domain" description="GB1/RHD3-type G" evidence="6">
    <location>
        <begin position="301"/>
        <end position="505"/>
    </location>
</feature>
<keyword evidence="2" id="KW-0378">Hydrolase</keyword>
<organism evidence="7 8">
    <name type="scientific">Mya arenaria</name>
    <name type="common">Soft-shell clam</name>
    <dbReference type="NCBI Taxonomy" id="6604"/>
    <lineage>
        <taxon>Eukaryota</taxon>
        <taxon>Metazoa</taxon>
        <taxon>Spiralia</taxon>
        <taxon>Lophotrochozoa</taxon>
        <taxon>Mollusca</taxon>
        <taxon>Bivalvia</taxon>
        <taxon>Autobranchia</taxon>
        <taxon>Heteroconchia</taxon>
        <taxon>Euheterodonta</taxon>
        <taxon>Imparidentia</taxon>
        <taxon>Neoheterodontei</taxon>
        <taxon>Myida</taxon>
        <taxon>Myoidea</taxon>
        <taxon>Myidae</taxon>
        <taxon>Mya</taxon>
    </lineage>
</organism>
<dbReference type="InterPro" id="IPR027417">
    <property type="entry name" value="P-loop_NTPase"/>
</dbReference>
<feature type="compositionally biased region" description="Low complexity" evidence="5">
    <location>
        <begin position="73"/>
        <end position="84"/>
    </location>
</feature>
<proteinExistence type="inferred from homology"/>
<keyword evidence="8" id="KW-1185">Reference proteome</keyword>
<dbReference type="InterPro" id="IPR003191">
    <property type="entry name" value="Guanylate-bd/ATL_C"/>
</dbReference>
<evidence type="ECO:0000256" key="5">
    <source>
        <dbReference type="SAM" id="MobiDB-lite"/>
    </source>
</evidence>
<feature type="compositionally biased region" description="Polar residues" evidence="5">
    <location>
        <begin position="92"/>
        <end position="104"/>
    </location>
</feature>
<comment type="similarity">
    <text evidence="4">Belongs to the TRAFAC class dynamin-like GTPase superfamily. GB1/RHD3 GTPase family.</text>
</comment>